<dbReference type="PROSITE" id="PS50893">
    <property type="entry name" value="ABC_TRANSPORTER_2"/>
    <property type="match status" value="1"/>
</dbReference>
<dbReference type="EMBL" id="CP071503">
    <property type="protein sequence ID" value="QSX34961.1"/>
    <property type="molecule type" value="Genomic_DNA"/>
</dbReference>
<accession>A0ABX7QVJ7</accession>
<dbReference type="SUPFAM" id="SSF52540">
    <property type="entry name" value="P-loop containing nucleoside triphosphate hydrolases"/>
    <property type="match status" value="1"/>
</dbReference>
<name>A0ABX7QVJ7_9GAMM</name>
<sequence length="267" mass="28710">MVAACVGNANIINHSGSSATGRHKKEANLNNNAIKVSQLVKTVTTQEGELTILKGINMEVKSGESVAILGPSGSGKSTLLGLLAALDSPTTGEISLDGVSLVGLNEEQKAALRKQKISFIFQSFMLVDTLTALENVMLPAELSGIKNAREKATQMLKRVGLEHRLGHLPKQLSGGEQQRVAIARAFICEPKVLFADEPTGNLDKHNADRVADMLFAMNRESATTLVLVTHDLNLAKRCQRQLEMQDGQLFEVTAKQKAEVAAEQEAS</sequence>
<dbReference type="InterPro" id="IPR003439">
    <property type="entry name" value="ABC_transporter-like_ATP-bd"/>
</dbReference>
<dbReference type="CDD" id="cd03255">
    <property type="entry name" value="ABC_MJ0796_LolCDE_FtsE"/>
    <property type="match status" value="1"/>
</dbReference>
<organism evidence="6 7">
    <name type="scientific">Shewanella avicenniae</name>
    <dbReference type="NCBI Taxonomy" id="2814294"/>
    <lineage>
        <taxon>Bacteria</taxon>
        <taxon>Pseudomonadati</taxon>
        <taxon>Pseudomonadota</taxon>
        <taxon>Gammaproteobacteria</taxon>
        <taxon>Alteromonadales</taxon>
        <taxon>Shewanellaceae</taxon>
        <taxon>Shewanella</taxon>
    </lineage>
</organism>
<evidence type="ECO:0000256" key="3">
    <source>
        <dbReference type="ARBA" id="ARBA00022741"/>
    </source>
</evidence>
<protein>
    <submittedName>
        <fullName evidence="6">ABC transporter ATP-binding protein</fullName>
    </submittedName>
</protein>
<comment type="similarity">
    <text evidence="1">Belongs to the ABC transporter superfamily.</text>
</comment>
<dbReference type="Gene3D" id="3.40.50.300">
    <property type="entry name" value="P-loop containing nucleotide triphosphate hydrolases"/>
    <property type="match status" value="1"/>
</dbReference>
<keyword evidence="3" id="KW-0547">Nucleotide-binding</keyword>
<keyword evidence="4 6" id="KW-0067">ATP-binding</keyword>
<evidence type="ECO:0000256" key="2">
    <source>
        <dbReference type="ARBA" id="ARBA00022448"/>
    </source>
</evidence>
<feature type="domain" description="ABC transporter" evidence="5">
    <location>
        <begin position="34"/>
        <end position="265"/>
    </location>
</feature>
<dbReference type="GO" id="GO:0005524">
    <property type="term" value="F:ATP binding"/>
    <property type="evidence" value="ECO:0007669"/>
    <property type="project" value="UniProtKB-KW"/>
</dbReference>
<dbReference type="Proteomes" id="UP000662770">
    <property type="component" value="Chromosome"/>
</dbReference>
<dbReference type="InterPro" id="IPR017911">
    <property type="entry name" value="MacB-like_ATP-bd"/>
</dbReference>
<evidence type="ECO:0000256" key="4">
    <source>
        <dbReference type="ARBA" id="ARBA00022840"/>
    </source>
</evidence>
<keyword evidence="2" id="KW-0813">Transport</keyword>
<keyword evidence="7" id="KW-1185">Reference proteome</keyword>
<dbReference type="SMART" id="SM00382">
    <property type="entry name" value="AAA"/>
    <property type="match status" value="1"/>
</dbReference>
<evidence type="ECO:0000313" key="6">
    <source>
        <dbReference type="EMBL" id="QSX34961.1"/>
    </source>
</evidence>
<evidence type="ECO:0000259" key="5">
    <source>
        <dbReference type="PROSITE" id="PS50893"/>
    </source>
</evidence>
<evidence type="ECO:0000313" key="7">
    <source>
        <dbReference type="Proteomes" id="UP000662770"/>
    </source>
</evidence>
<dbReference type="InterPro" id="IPR003593">
    <property type="entry name" value="AAA+_ATPase"/>
</dbReference>
<evidence type="ECO:0000256" key="1">
    <source>
        <dbReference type="ARBA" id="ARBA00005417"/>
    </source>
</evidence>
<dbReference type="PANTHER" id="PTHR42798">
    <property type="entry name" value="LIPOPROTEIN-RELEASING SYSTEM ATP-BINDING PROTEIN LOLD"/>
    <property type="match status" value="1"/>
</dbReference>
<dbReference type="Pfam" id="PF00005">
    <property type="entry name" value="ABC_tran"/>
    <property type="match status" value="1"/>
</dbReference>
<dbReference type="PANTHER" id="PTHR42798:SF2">
    <property type="entry name" value="ABC TRANSPORTER ATP-BINDING PROTEIN MG467-RELATED"/>
    <property type="match status" value="1"/>
</dbReference>
<proteinExistence type="inferred from homology"/>
<dbReference type="PROSITE" id="PS00211">
    <property type="entry name" value="ABC_TRANSPORTER_1"/>
    <property type="match status" value="1"/>
</dbReference>
<dbReference type="InterPro" id="IPR017871">
    <property type="entry name" value="ABC_transporter-like_CS"/>
</dbReference>
<reference evidence="6 7" key="1">
    <citation type="submission" date="2021-03" db="EMBL/GenBank/DDBJ databases">
        <title>Novel species identification of genus Shewanella.</title>
        <authorList>
            <person name="Liu G."/>
            <person name="Zhang Q."/>
        </authorList>
    </citation>
    <scope>NUCLEOTIDE SEQUENCE [LARGE SCALE GENOMIC DNA]</scope>
    <source>
        <strain evidence="6 7">FJAT-51800</strain>
    </source>
</reference>
<dbReference type="InterPro" id="IPR027417">
    <property type="entry name" value="P-loop_NTPase"/>
</dbReference>
<gene>
    <name evidence="6" type="ORF">JYB87_07000</name>
</gene>